<protein>
    <recommendedName>
        <fullName evidence="2">3D domain-containing protein</fullName>
    </recommendedName>
</protein>
<dbReference type="PANTHER" id="PTHR39160:SF4">
    <property type="entry name" value="RESUSCITATION-PROMOTING FACTOR RPFB"/>
    <property type="match status" value="1"/>
</dbReference>
<accession>A0A0F9PXQ5</accession>
<evidence type="ECO:0000259" key="2">
    <source>
        <dbReference type="Pfam" id="PF06725"/>
    </source>
</evidence>
<dbReference type="GO" id="GO:0009254">
    <property type="term" value="P:peptidoglycan turnover"/>
    <property type="evidence" value="ECO:0007669"/>
    <property type="project" value="InterPro"/>
</dbReference>
<dbReference type="InterPro" id="IPR010611">
    <property type="entry name" value="3D_dom"/>
</dbReference>
<organism evidence="3">
    <name type="scientific">marine sediment metagenome</name>
    <dbReference type="NCBI Taxonomy" id="412755"/>
    <lineage>
        <taxon>unclassified sequences</taxon>
        <taxon>metagenomes</taxon>
        <taxon>ecological metagenomes</taxon>
    </lineage>
</organism>
<dbReference type="Pfam" id="PF06725">
    <property type="entry name" value="3D"/>
    <property type="match status" value="1"/>
</dbReference>
<proteinExistence type="predicted"/>
<reference evidence="3" key="1">
    <citation type="journal article" date="2015" name="Nature">
        <title>Complex archaea that bridge the gap between prokaryotes and eukaryotes.</title>
        <authorList>
            <person name="Spang A."/>
            <person name="Saw J.H."/>
            <person name="Jorgensen S.L."/>
            <person name="Zaremba-Niedzwiedzka K."/>
            <person name="Martijn J."/>
            <person name="Lind A.E."/>
            <person name="van Eijk R."/>
            <person name="Schleper C."/>
            <person name="Guy L."/>
            <person name="Ettema T.J."/>
        </authorList>
    </citation>
    <scope>NUCLEOTIDE SEQUENCE</scope>
</reference>
<feature type="domain" description="3D" evidence="2">
    <location>
        <begin position="109"/>
        <end position="163"/>
    </location>
</feature>
<name>A0A0F9PXQ5_9ZZZZ</name>
<dbReference type="InterPro" id="IPR051933">
    <property type="entry name" value="Resuscitation_pf_RpfB"/>
</dbReference>
<evidence type="ECO:0000256" key="1">
    <source>
        <dbReference type="ARBA" id="ARBA00022729"/>
    </source>
</evidence>
<dbReference type="GO" id="GO:0004553">
    <property type="term" value="F:hydrolase activity, hydrolyzing O-glycosyl compounds"/>
    <property type="evidence" value="ECO:0007669"/>
    <property type="project" value="InterPro"/>
</dbReference>
<dbReference type="AlphaFoldDB" id="A0A0F9PXQ5"/>
<dbReference type="PANTHER" id="PTHR39160">
    <property type="entry name" value="CELL WALL-BINDING PROTEIN YOCH"/>
    <property type="match status" value="1"/>
</dbReference>
<sequence length="164" mass="17699">MSNKLLISTFIVMFLWGDIAGAVITILITDGGSDAVAEPVETGSLTGSFIDPNDEPYCLFCDAAIFRDQSHSCRKIVTAYCPCKKCCGKWSDGHFANGQEVSFPALAAPSNIPFGTRINVPGYGVAEVKDRGGAITGCRLDVYFNDHATAEAWDRQILTVEILK</sequence>
<evidence type="ECO:0000313" key="3">
    <source>
        <dbReference type="EMBL" id="KKN05796.1"/>
    </source>
</evidence>
<dbReference type="GO" id="GO:0019867">
    <property type="term" value="C:outer membrane"/>
    <property type="evidence" value="ECO:0007669"/>
    <property type="project" value="InterPro"/>
</dbReference>
<dbReference type="InterPro" id="IPR059180">
    <property type="entry name" value="3D_YorM"/>
</dbReference>
<dbReference type="EMBL" id="LAZR01004762">
    <property type="protein sequence ID" value="KKN05796.1"/>
    <property type="molecule type" value="Genomic_DNA"/>
</dbReference>
<comment type="caution">
    <text evidence="3">The sequence shown here is derived from an EMBL/GenBank/DDBJ whole genome shotgun (WGS) entry which is preliminary data.</text>
</comment>
<gene>
    <name evidence="3" type="ORF">LCGC14_1083920</name>
</gene>
<keyword evidence="1" id="KW-0732">Signal</keyword>
<dbReference type="CDD" id="cd14667">
    <property type="entry name" value="3D_containing_proteins"/>
    <property type="match status" value="1"/>
</dbReference>